<dbReference type="InterPro" id="IPR010497">
    <property type="entry name" value="Epoxide_hydro_N"/>
</dbReference>
<evidence type="ECO:0000256" key="1">
    <source>
        <dbReference type="ARBA" id="ARBA00010088"/>
    </source>
</evidence>
<evidence type="ECO:0000313" key="6">
    <source>
        <dbReference type="Proteomes" id="UP001628179"/>
    </source>
</evidence>
<dbReference type="PANTHER" id="PTHR21661">
    <property type="entry name" value="EPOXIDE HYDROLASE 1-RELATED"/>
    <property type="match status" value="1"/>
</dbReference>
<feature type="domain" description="Epoxide hydrolase N-terminal" evidence="4">
    <location>
        <begin position="13"/>
        <end position="126"/>
    </location>
</feature>
<evidence type="ECO:0000259" key="4">
    <source>
        <dbReference type="Pfam" id="PF06441"/>
    </source>
</evidence>
<dbReference type="Proteomes" id="UP001628179">
    <property type="component" value="Unassembled WGS sequence"/>
</dbReference>
<keyword evidence="2 5" id="KW-0378">Hydrolase</keyword>
<proteinExistence type="inferred from homology"/>
<dbReference type="GeneID" id="98175334"/>
<dbReference type="GO" id="GO:0016787">
    <property type="term" value="F:hydrolase activity"/>
    <property type="evidence" value="ECO:0007669"/>
    <property type="project" value="UniProtKB-KW"/>
</dbReference>
<feature type="region of interest" description="Disordered" evidence="3">
    <location>
        <begin position="521"/>
        <end position="593"/>
    </location>
</feature>
<comment type="similarity">
    <text evidence="1">Belongs to the peptidase S33 family.</text>
</comment>
<organism evidence="5 6">
    <name type="scientific">Madurella fahalii</name>
    <dbReference type="NCBI Taxonomy" id="1157608"/>
    <lineage>
        <taxon>Eukaryota</taxon>
        <taxon>Fungi</taxon>
        <taxon>Dikarya</taxon>
        <taxon>Ascomycota</taxon>
        <taxon>Pezizomycotina</taxon>
        <taxon>Sordariomycetes</taxon>
        <taxon>Sordariomycetidae</taxon>
        <taxon>Sordariales</taxon>
        <taxon>Sordariales incertae sedis</taxon>
        <taxon>Madurella</taxon>
    </lineage>
</organism>
<feature type="region of interest" description="Disordered" evidence="3">
    <location>
        <begin position="174"/>
        <end position="193"/>
    </location>
</feature>
<evidence type="ECO:0000256" key="3">
    <source>
        <dbReference type="SAM" id="MobiDB-lite"/>
    </source>
</evidence>
<dbReference type="EMBL" id="BAAFSV010000002">
    <property type="protein sequence ID" value="GAB1314381.1"/>
    <property type="molecule type" value="Genomic_DNA"/>
</dbReference>
<feature type="compositionally biased region" description="Acidic residues" evidence="3">
    <location>
        <begin position="181"/>
        <end position="191"/>
    </location>
</feature>
<feature type="compositionally biased region" description="Polar residues" evidence="3">
    <location>
        <begin position="522"/>
        <end position="539"/>
    </location>
</feature>
<sequence length="593" mass="63267">MADTAVSPLTDEVRPYKIHIPTKHLDLTRQKLELTRLPHEGSVPESTAAGTWHPKPVIEPLIDYWLDTYTWRAVESRLNTTLPQFRTAISLPGLQSPIRIHFIHARSPHPSAIPLLLIPPFPLTNLSLATDELLKVFTNPDPNPEQEETTQQSQAFHLIIPSLPGVGFTDPLPDPFLLSEGEGEGDGEGGTEDANRVIPAVAAALDTLVHDRLGYAHYLASGAAPPSSPGGAVDERIVRWLARHRSATCAGAHLISPSGLRAPSLFSKQGAGVGEWVRWVVARGLIREHGAGLGFGGYEGADFAALARGRKRRRARTRTRTGGAGLLAPVSEPNTLSYALCDSPVGMLAFVLRGLRLAGTAGTAAATAAAGRFTQEEVVTMTSLAWLPGPEGMLRFWSACARQREEETKARAKPKVAITVFTGVGGSGKGKQKETVASTDKQQQQVPGLFPTVEEVPSGREEYAPPAWANTLFDVVYTQRVPGPSSGLLAFEQPEVILTGVRGLAKELLARDSRLVPVASPEQVNTVPAPSAPSMSKTAAATRGSPARGASTTDPEGDKKDGATGEELAPPSPFKNPTSEGESPDTLVENRRL</sequence>
<reference evidence="5 6" key="1">
    <citation type="submission" date="2024-09" db="EMBL/GenBank/DDBJ databases">
        <title>Itraconazole resistance in Madurella fahalii resulting from another homologue of gene encoding cytochrome P450 14-alpha sterol demethylase (CYP51).</title>
        <authorList>
            <person name="Yoshioka I."/>
            <person name="Fahal A.H."/>
            <person name="Kaneko S."/>
            <person name="Yaguchi T."/>
        </authorList>
    </citation>
    <scope>NUCLEOTIDE SEQUENCE [LARGE SCALE GENOMIC DNA]</scope>
    <source>
        <strain evidence="5 6">IFM 68171</strain>
    </source>
</reference>
<dbReference type="PANTHER" id="PTHR21661:SF71">
    <property type="entry name" value="EPOXIDE HYDROLASE N-TERMINAL DOMAIN-CONTAINING PROTEIN"/>
    <property type="match status" value="1"/>
</dbReference>
<dbReference type="InterPro" id="IPR029058">
    <property type="entry name" value="AB_hydrolase_fold"/>
</dbReference>
<evidence type="ECO:0000256" key="2">
    <source>
        <dbReference type="ARBA" id="ARBA00022801"/>
    </source>
</evidence>
<dbReference type="Gene3D" id="3.40.50.1820">
    <property type="entry name" value="alpha/beta hydrolase"/>
    <property type="match status" value="1"/>
</dbReference>
<protein>
    <submittedName>
        <fullName evidence="5">Epoxide hydrolase</fullName>
    </submittedName>
</protein>
<dbReference type="RefSeq" id="XP_070916112.1">
    <property type="nucleotide sequence ID" value="XM_071060011.1"/>
</dbReference>
<accession>A0ABQ0G9H5</accession>
<comment type="caution">
    <text evidence="5">The sequence shown here is derived from an EMBL/GenBank/DDBJ whole genome shotgun (WGS) entry which is preliminary data.</text>
</comment>
<gene>
    <name evidence="5" type="ORF">MFIFM68171_04591</name>
</gene>
<keyword evidence="6" id="KW-1185">Reference proteome</keyword>
<dbReference type="Pfam" id="PF06441">
    <property type="entry name" value="EHN"/>
    <property type="match status" value="1"/>
</dbReference>
<evidence type="ECO:0000313" key="5">
    <source>
        <dbReference type="EMBL" id="GAB1314381.1"/>
    </source>
</evidence>
<dbReference type="SUPFAM" id="SSF53474">
    <property type="entry name" value="alpha/beta-Hydrolases"/>
    <property type="match status" value="1"/>
</dbReference>
<name>A0ABQ0G9H5_9PEZI</name>